<feature type="signal peptide" evidence="2">
    <location>
        <begin position="1"/>
        <end position="22"/>
    </location>
</feature>
<dbReference type="Proteomes" id="UP001166286">
    <property type="component" value="Unassembled WGS sequence"/>
</dbReference>
<feature type="compositionally biased region" description="Low complexity" evidence="1">
    <location>
        <begin position="66"/>
        <end position="75"/>
    </location>
</feature>
<keyword evidence="2" id="KW-0732">Signal</keyword>
<name>A0AA39QVR6_9LECA</name>
<comment type="caution">
    <text evidence="3">The sequence shown here is derived from an EMBL/GenBank/DDBJ whole genome shotgun (WGS) entry which is preliminary data.</text>
</comment>
<evidence type="ECO:0000256" key="2">
    <source>
        <dbReference type="SAM" id="SignalP"/>
    </source>
</evidence>
<dbReference type="AlphaFoldDB" id="A0AA39QVR6"/>
<proteinExistence type="predicted"/>
<feature type="chain" id="PRO_5041310402" evidence="2">
    <location>
        <begin position="23"/>
        <end position="213"/>
    </location>
</feature>
<gene>
    <name evidence="3" type="ORF">JMJ35_008697</name>
</gene>
<evidence type="ECO:0000313" key="3">
    <source>
        <dbReference type="EMBL" id="KAK0509326.1"/>
    </source>
</evidence>
<evidence type="ECO:0000256" key="1">
    <source>
        <dbReference type="SAM" id="MobiDB-lite"/>
    </source>
</evidence>
<feature type="region of interest" description="Disordered" evidence="1">
    <location>
        <begin position="53"/>
        <end position="76"/>
    </location>
</feature>
<organism evidence="3 4">
    <name type="scientific">Cladonia borealis</name>
    <dbReference type="NCBI Taxonomy" id="184061"/>
    <lineage>
        <taxon>Eukaryota</taxon>
        <taxon>Fungi</taxon>
        <taxon>Dikarya</taxon>
        <taxon>Ascomycota</taxon>
        <taxon>Pezizomycotina</taxon>
        <taxon>Lecanoromycetes</taxon>
        <taxon>OSLEUM clade</taxon>
        <taxon>Lecanoromycetidae</taxon>
        <taxon>Lecanorales</taxon>
        <taxon>Lecanorineae</taxon>
        <taxon>Cladoniaceae</taxon>
        <taxon>Cladonia</taxon>
    </lineage>
</organism>
<accession>A0AA39QVR6</accession>
<sequence>MQFLSGLYLALLGWQIYTPAHSSPLNPASTAINFALVPGALVTLNPTANGIELAPGPLSTSPPSPSSNTTNATAGDFPPDPCVIRLEGSPMSVQFWSRHYLKQNRVEQVMQMAQVAVNHHDQAAPIYKTVPTTYSAGKTSLTVPYRYSGNLLWGQWNNGLAAVRVYMTRYDWLGCEFEMFDHNVNRWYYGGRLMSDYGSNVMTAQNETVTAAE</sequence>
<protein>
    <submittedName>
        <fullName evidence="3">Uncharacterized protein</fullName>
    </submittedName>
</protein>
<evidence type="ECO:0000313" key="4">
    <source>
        <dbReference type="Proteomes" id="UP001166286"/>
    </source>
</evidence>
<dbReference type="EMBL" id="JAFEKC020000019">
    <property type="protein sequence ID" value="KAK0509326.1"/>
    <property type="molecule type" value="Genomic_DNA"/>
</dbReference>
<reference evidence="3" key="1">
    <citation type="submission" date="2023-03" db="EMBL/GenBank/DDBJ databases">
        <title>Complete genome of Cladonia borealis.</title>
        <authorList>
            <person name="Park H."/>
        </authorList>
    </citation>
    <scope>NUCLEOTIDE SEQUENCE</scope>
    <source>
        <strain evidence="3">ANT050790</strain>
    </source>
</reference>
<keyword evidence="4" id="KW-1185">Reference proteome</keyword>